<proteinExistence type="predicted"/>
<name>A0ABV8GER0_9ACTN</name>
<organism evidence="1 2">
    <name type="scientific">Nonomuraea purpurea</name>
    <dbReference type="NCBI Taxonomy" id="1849276"/>
    <lineage>
        <taxon>Bacteria</taxon>
        <taxon>Bacillati</taxon>
        <taxon>Actinomycetota</taxon>
        <taxon>Actinomycetes</taxon>
        <taxon>Streptosporangiales</taxon>
        <taxon>Streptosporangiaceae</taxon>
        <taxon>Nonomuraea</taxon>
    </lineage>
</organism>
<comment type="caution">
    <text evidence="1">The sequence shown here is derived from an EMBL/GenBank/DDBJ whole genome shotgun (WGS) entry which is preliminary data.</text>
</comment>
<dbReference type="RefSeq" id="WP_379531159.1">
    <property type="nucleotide sequence ID" value="NZ_JBHSBI010000015.1"/>
</dbReference>
<accession>A0ABV8GER0</accession>
<sequence length="177" mass="19524">MIVIPRLLAEQLSAVDHELRRRLALDFAQHALDDHRDLFDARLPGDGGDAPLGSTAPLDAYLGAARAFVDGGGSIAEVESARRRFFGWYVGLSGLASDLAWTVNLAVLSACGPDLYEAFDYIVRSKHDASDTVHLAKEAQRMAGRRAATKEAEYAARWEEARWQLLRTIERLPNPHA</sequence>
<dbReference type="EMBL" id="JBHSBI010000015">
    <property type="protein sequence ID" value="MFC4011201.1"/>
    <property type="molecule type" value="Genomic_DNA"/>
</dbReference>
<evidence type="ECO:0000313" key="2">
    <source>
        <dbReference type="Proteomes" id="UP001595851"/>
    </source>
</evidence>
<gene>
    <name evidence="1" type="ORF">ACFOY2_28520</name>
</gene>
<keyword evidence="2" id="KW-1185">Reference proteome</keyword>
<dbReference type="Proteomes" id="UP001595851">
    <property type="component" value="Unassembled WGS sequence"/>
</dbReference>
<evidence type="ECO:0000313" key="1">
    <source>
        <dbReference type="EMBL" id="MFC4011201.1"/>
    </source>
</evidence>
<reference evidence="2" key="1">
    <citation type="journal article" date="2019" name="Int. J. Syst. Evol. Microbiol.">
        <title>The Global Catalogue of Microorganisms (GCM) 10K type strain sequencing project: providing services to taxonomists for standard genome sequencing and annotation.</title>
        <authorList>
            <consortium name="The Broad Institute Genomics Platform"/>
            <consortium name="The Broad Institute Genome Sequencing Center for Infectious Disease"/>
            <person name="Wu L."/>
            <person name="Ma J."/>
        </authorList>
    </citation>
    <scope>NUCLEOTIDE SEQUENCE [LARGE SCALE GENOMIC DNA]</scope>
    <source>
        <strain evidence="2">TBRC 1276</strain>
    </source>
</reference>
<protein>
    <submittedName>
        <fullName evidence="1">Uncharacterized protein</fullName>
    </submittedName>
</protein>